<organism evidence="3 4">
    <name type="scientific">Alcanivorax hongdengensis A-11-3</name>
    <dbReference type="NCBI Taxonomy" id="1177179"/>
    <lineage>
        <taxon>Bacteria</taxon>
        <taxon>Pseudomonadati</taxon>
        <taxon>Pseudomonadota</taxon>
        <taxon>Gammaproteobacteria</taxon>
        <taxon>Oceanospirillales</taxon>
        <taxon>Alcanivoracaceae</taxon>
        <taxon>Alcanivorax</taxon>
    </lineage>
</organism>
<name>L0WFS0_9GAMM</name>
<keyword evidence="4" id="KW-1185">Reference proteome</keyword>
<evidence type="ECO:0000313" key="3">
    <source>
        <dbReference type="EMBL" id="EKF75554.1"/>
    </source>
</evidence>
<dbReference type="Gene3D" id="3.50.70.10">
    <property type="match status" value="1"/>
</dbReference>
<feature type="signal peptide" evidence="1">
    <location>
        <begin position="1"/>
        <end position="20"/>
    </location>
</feature>
<dbReference type="InterPro" id="IPR016087">
    <property type="entry name" value="Chalcone_isomerase"/>
</dbReference>
<dbReference type="PROSITE" id="PS51257">
    <property type="entry name" value="PROKAR_LIPOPROTEIN"/>
    <property type="match status" value="1"/>
</dbReference>
<gene>
    <name evidence="3" type="ORF">A11A3_01737</name>
</gene>
<reference evidence="3 4" key="1">
    <citation type="journal article" date="2012" name="J. Bacteriol.">
        <title>Genome Sequence of the Alkane-Degrading Bacterium Alcanivorax hongdengensis Type Strain A-11-3.</title>
        <authorList>
            <person name="Lai Q."/>
            <person name="Shao Z."/>
        </authorList>
    </citation>
    <scope>NUCLEOTIDE SEQUENCE [LARGE SCALE GENOMIC DNA]</scope>
    <source>
        <strain evidence="3 4">A-11-3</strain>
    </source>
</reference>
<dbReference type="GO" id="GO:0016872">
    <property type="term" value="F:intramolecular lyase activity"/>
    <property type="evidence" value="ECO:0007669"/>
    <property type="project" value="InterPro"/>
</dbReference>
<sequence length="164" mass="18408">MVTRALTLFFTLMLIPAAHAWQSCHSADVKALKFFTVGKAQLLRQDCRSQDLLNAPVRLSFSYFRDVPGSAFAKAAEHFIELNTSDSQFQKLKARVEAFNSHYRDIGDGDTYTLTYDTDGSLVLALNGEPLAREKGDDFARAYLAIWFGDDPYSDSLKENLLGR</sequence>
<dbReference type="eggNOG" id="ENOG5032ZF7">
    <property type="taxonomic scope" value="Bacteria"/>
</dbReference>
<evidence type="ECO:0000256" key="1">
    <source>
        <dbReference type="SAM" id="SignalP"/>
    </source>
</evidence>
<dbReference type="AlphaFoldDB" id="L0WFS0"/>
<evidence type="ECO:0000313" key="4">
    <source>
        <dbReference type="Proteomes" id="UP000010164"/>
    </source>
</evidence>
<feature type="chain" id="PRO_5003947977" description="Chalcone isomerase domain-containing protein" evidence="1">
    <location>
        <begin position="21"/>
        <end position="164"/>
    </location>
</feature>
<dbReference type="Pfam" id="PF16036">
    <property type="entry name" value="Chalcone_3"/>
    <property type="match status" value="1"/>
</dbReference>
<dbReference type="RefSeq" id="WP_008927538.1">
    <property type="nucleotide sequence ID" value="NZ_AMRJ01000002.1"/>
</dbReference>
<accession>L0WFS0</accession>
<dbReference type="EMBL" id="AMRJ01000002">
    <property type="protein sequence ID" value="EKF75554.1"/>
    <property type="molecule type" value="Genomic_DNA"/>
</dbReference>
<dbReference type="STRING" id="1177179.A11A3_01737"/>
<comment type="caution">
    <text evidence="3">The sequence shown here is derived from an EMBL/GenBank/DDBJ whole genome shotgun (WGS) entry which is preliminary data.</text>
</comment>
<proteinExistence type="predicted"/>
<protein>
    <recommendedName>
        <fullName evidence="2">Chalcone isomerase domain-containing protein</fullName>
    </recommendedName>
</protein>
<dbReference type="OrthoDB" id="270742at2"/>
<dbReference type="SUPFAM" id="SSF54626">
    <property type="entry name" value="Chalcone isomerase"/>
    <property type="match status" value="1"/>
</dbReference>
<dbReference type="Proteomes" id="UP000010164">
    <property type="component" value="Unassembled WGS sequence"/>
</dbReference>
<dbReference type="PATRIC" id="fig|1177179.3.peg.340"/>
<keyword evidence="1" id="KW-0732">Signal</keyword>
<dbReference type="InterPro" id="IPR016088">
    <property type="entry name" value="Chalcone_isomerase_3-sand"/>
</dbReference>
<feature type="domain" description="Chalcone isomerase" evidence="2">
    <location>
        <begin position="50"/>
        <end position="163"/>
    </location>
</feature>
<evidence type="ECO:0000259" key="2">
    <source>
        <dbReference type="Pfam" id="PF16036"/>
    </source>
</evidence>
<dbReference type="InterPro" id="IPR036298">
    <property type="entry name" value="Chalcone_isomerase_sf"/>
</dbReference>